<evidence type="ECO:0000313" key="10">
    <source>
        <dbReference type="Proteomes" id="UP001396334"/>
    </source>
</evidence>
<feature type="domain" description="GOST seven transmembrane" evidence="7">
    <location>
        <begin position="122"/>
        <end position="357"/>
    </location>
</feature>
<keyword evidence="10" id="KW-1185">Reference proteome</keyword>
<protein>
    <submittedName>
        <fullName evidence="9">Uncharacterized protein</fullName>
    </submittedName>
</protein>
<sequence length="388" mass="44521">MYCVAITLSNKNPDLDFANVGFFLCTSDAWKRVRKQLVDEKITCALESNLVKFITDHKFLKVKSSFDTVFRVNNADKYTLILANCLGQVKLSMNVRSAMYNLEGKQNRRDYLSVGETILPVVYFLSSLVSFALAGIWIYVLYKRRLTVSTIHYLMLVLVILQAFNLVFEAENKHYIKRTGRAHDGDTLFYIFSSLKGTMFYTVLIAFIVTGWPHFKPYLQDKEKKVLLTVIPLQVFAHIALASIEEYSTHGPFKSTWIIVTSLLQLICCCTVSLWMFRPIRKWGEAARTDEEAAVKLKKLRDFVLYYATVICYIYLTRVVVYALETIAFYKYAWMGAVVGELIKVVLCVFVGYKSMPEAYNPHSAVDDEEKDVAAEQLLTENEKQNGE</sequence>
<dbReference type="Pfam" id="PF06814">
    <property type="entry name" value="GOST_TM"/>
    <property type="match status" value="1"/>
</dbReference>
<dbReference type="InterPro" id="IPR053937">
    <property type="entry name" value="GOST_TM"/>
</dbReference>
<evidence type="ECO:0000256" key="1">
    <source>
        <dbReference type="ARBA" id="ARBA00004141"/>
    </source>
</evidence>
<evidence type="ECO:0000256" key="3">
    <source>
        <dbReference type="ARBA" id="ARBA00022729"/>
    </source>
</evidence>
<feature type="transmembrane region" description="Helical" evidence="6">
    <location>
        <begin position="151"/>
        <end position="168"/>
    </location>
</feature>
<reference evidence="9 10" key="1">
    <citation type="journal article" date="2024" name="G3 (Bethesda)">
        <title>Genome assembly of Hibiscus sabdariffa L. provides insights into metabolisms of medicinal natural products.</title>
        <authorList>
            <person name="Kim T."/>
        </authorList>
    </citation>
    <scope>NUCLEOTIDE SEQUENCE [LARGE SCALE GENOMIC DNA]</scope>
    <source>
        <strain evidence="9">TK-2024</strain>
        <tissue evidence="9">Old leaves</tissue>
    </source>
</reference>
<feature type="transmembrane region" description="Helical" evidence="6">
    <location>
        <begin position="304"/>
        <end position="324"/>
    </location>
</feature>
<dbReference type="EMBL" id="JBBPBN010000004">
    <property type="protein sequence ID" value="KAK9039894.1"/>
    <property type="molecule type" value="Genomic_DNA"/>
</dbReference>
<feature type="transmembrane region" description="Helical" evidence="6">
    <location>
        <begin position="256"/>
        <end position="277"/>
    </location>
</feature>
<dbReference type="PANTHER" id="PTHR21229:SF22">
    <property type="entry name" value="DBJ|BAA84809.1"/>
    <property type="match status" value="1"/>
</dbReference>
<gene>
    <name evidence="9" type="ORF">V6N11_015079</name>
</gene>
<dbReference type="Proteomes" id="UP001396334">
    <property type="component" value="Unassembled WGS sequence"/>
</dbReference>
<keyword evidence="2 6" id="KW-0812">Transmembrane</keyword>
<evidence type="ECO:0000259" key="7">
    <source>
        <dbReference type="Pfam" id="PF06814"/>
    </source>
</evidence>
<evidence type="ECO:0000256" key="6">
    <source>
        <dbReference type="SAM" id="Phobius"/>
    </source>
</evidence>
<comment type="caution">
    <text evidence="9">The sequence shown here is derived from an EMBL/GenBank/DDBJ whole genome shotgun (WGS) entry which is preliminary data.</text>
</comment>
<accession>A0ABR2TRJ2</accession>
<dbReference type="InterPro" id="IPR054103">
    <property type="entry name" value="CAND6-7_N"/>
</dbReference>
<evidence type="ECO:0000256" key="2">
    <source>
        <dbReference type="ARBA" id="ARBA00022692"/>
    </source>
</evidence>
<dbReference type="PANTHER" id="PTHR21229">
    <property type="entry name" value="LUNG SEVEN TRANSMEMBRANE RECEPTOR"/>
    <property type="match status" value="1"/>
</dbReference>
<proteinExistence type="predicted"/>
<evidence type="ECO:0000259" key="8">
    <source>
        <dbReference type="Pfam" id="PF21904"/>
    </source>
</evidence>
<feature type="domain" description="CAND6/7 N-terminal" evidence="8">
    <location>
        <begin position="4"/>
        <end position="101"/>
    </location>
</feature>
<evidence type="ECO:0000313" key="9">
    <source>
        <dbReference type="EMBL" id="KAK9039894.1"/>
    </source>
</evidence>
<feature type="transmembrane region" description="Helical" evidence="6">
    <location>
        <begin position="330"/>
        <end position="353"/>
    </location>
</feature>
<comment type="subcellular location">
    <subcellularLocation>
        <location evidence="1">Membrane</location>
        <topology evidence="1">Multi-pass membrane protein</topology>
    </subcellularLocation>
</comment>
<dbReference type="Pfam" id="PF21904">
    <property type="entry name" value="CAND6-7_N"/>
    <property type="match status" value="1"/>
</dbReference>
<keyword evidence="5 6" id="KW-0472">Membrane</keyword>
<evidence type="ECO:0000256" key="5">
    <source>
        <dbReference type="ARBA" id="ARBA00023136"/>
    </source>
</evidence>
<feature type="transmembrane region" description="Helical" evidence="6">
    <location>
        <begin position="121"/>
        <end position="142"/>
    </location>
</feature>
<keyword evidence="3" id="KW-0732">Signal</keyword>
<name>A0ABR2TRJ2_9ROSI</name>
<evidence type="ECO:0000256" key="4">
    <source>
        <dbReference type="ARBA" id="ARBA00022989"/>
    </source>
</evidence>
<dbReference type="InterPro" id="IPR009637">
    <property type="entry name" value="GPR107/GPR108-like"/>
</dbReference>
<keyword evidence="4 6" id="KW-1133">Transmembrane helix</keyword>
<feature type="transmembrane region" description="Helical" evidence="6">
    <location>
        <begin position="188"/>
        <end position="214"/>
    </location>
</feature>
<organism evidence="9 10">
    <name type="scientific">Hibiscus sabdariffa</name>
    <name type="common">roselle</name>
    <dbReference type="NCBI Taxonomy" id="183260"/>
    <lineage>
        <taxon>Eukaryota</taxon>
        <taxon>Viridiplantae</taxon>
        <taxon>Streptophyta</taxon>
        <taxon>Embryophyta</taxon>
        <taxon>Tracheophyta</taxon>
        <taxon>Spermatophyta</taxon>
        <taxon>Magnoliopsida</taxon>
        <taxon>eudicotyledons</taxon>
        <taxon>Gunneridae</taxon>
        <taxon>Pentapetalae</taxon>
        <taxon>rosids</taxon>
        <taxon>malvids</taxon>
        <taxon>Malvales</taxon>
        <taxon>Malvaceae</taxon>
        <taxon>Malvoideae</taxon>
        <taxon>Hibiscus</taxon>
    </lineage>
</organism>